<sequence>MSDKFTPGPFAWPHLDETAANELWTELIEWVAWLRERYALREIRPCWFHHGSMVEELTAAMSAWKATYARTKDTHYSTGPAYWHQQVLAPMLGRFRTSAEFETCTGARCDYQEKPRPVLDDLAEFIAADIANRSTFGSRSGPDAPKPASVDVATMMGYIDQGEAEPEDPADEFSPVRWEGRRWEISDDTGDYHPVD</sequence>
<feature type="region of interest" description="Disordered" evidence="1">
    <location>
        <begin position="161"/>
        <end position="196"/>
    </location>
</feature>
<reference evidence="2 3" key="1">
    <citation type="submission" date="2014-07" db="EMBL/GenBank/DDBJ databases">
        <authorList>
            <person name="Zhang J.E."/>
            <person name="Yang H."/>
            <person name="Guo J."/>
            <person name="Deng Z."/>
            <person name="Luo H."/>
            <person name="Luo M."/>
            <person name="Zhao B."/>
        </authorList>
    </citation>
    <scope>NUCLEOTIDE SEQUENCE [LARGE SCALE GENOMIC DNA]</scope>
    <source>
        <strain evidence="2 3">1CP</strain>
        <plasmid evidence="3">Plasmid pr1cp2</plasmid>
    </source>
</reference>
<feature type="compositionally biased region" description="Basic and acidic residues" evidence="1">
    <location>
        <begin position="178"/>
        <end position="196"/>
    </location>
</feature>
<feature type="compositionally biased region" description="Acidic residues" evidence="1">
    <location>
        <begin position="162"/>
        <end position="171"/>
    </location>
</feature>
<dbReference type="RefSeq" id="WP_065493944.1">
    <property type="nucleotide sequence ID" value="NZ_CP009113.1"/>
</dbReference>
<gene>
    <name evidence="2" type="ORF">R1CP_40335</name>
</gene>
<dbReference type="AlphaFoldDB" id="A0A1B1KJ74"/>
<evidence type="ECO:0000256" key="1">
    <source>
        <dbReference type="SAM" id="MobiDB-lite"/>
    </source>
</evidence>
<dbReference type="Proteomes" id="UP000186108">
    <property type="component" value="Plasmid pR1CP2"/>
</dbReference>
<evidence type="ECO:0000313" key="3">
    <source>
        <dbReference type="Proteomes" id="UP000186108"/>
    </source>
</evidence>
<name>A0A1B1KJ74_RHOOP</name>
<organism evidence="2 3">
    <name type="scientific">Rhodococcus opacus</name>
    <name type="common">Nocardia opaca</name>
    <dbReference type="NCBI Taxonomy" id="37919"/>
    <lineage>
        <taxon>Bacteria</taxon>
        <taxon>Bacillati</taxon>
        <taxon>Actinomycetota</taxon>
        <taxon>Actinomycetes</taxon>
        <taxon>Mycobacteriales</taxon>
        <taxon>Nocardiaceae</taxon>
        <taxon>Rhodococcus</taxon>
    </lineage>
</organism>
<protein>
    <recommendedName>
        <fullName evidence="4">DUF4913 domain-containing protein</fullName>
    </recommendedName>
</protein>
<geneLocation type="plasmid" evidence="3">
    <name>pr1cp2</name>
</geneLocation>
<proteinExistence type="predicted"/>
<dbReference type="EMBL" id="CP009113">
    <property type="protein sequence ID" value="ANS32647.1"/>
    <property type="molecule type" value="Genomic_DNA"/>
</dbReference>
<evidence type="ECO:0000313" key="2">
    <source>
        <dbReference type="EMBL" id="ANS32647.1"/>
    </source>
</evidence>
<evidence type="ECO:0008006" key="4">
    <source>
        <dbReference type="Google" id="ProtNLM"/>
    </source>
</evidence>
<keyword evidence="2" id="KW-0614">Plasmid</keyword>
<accession>A0A1B1KJ74</accession>